<dbReference type="NCBIfam" id="TIGR01509">
    <property type="entry name" value="HAD-SF-IA-v3"/>
    <property type="match status" value="1"/>
</dbReference>
<evidence type="ECO:0000313" key="2">
    <source>
        <dbReference type="Proteomes" id="UP000199403"/>
    </source>
</evidence>
<reference evidence="2" key="1">
    <citation type="submission" date="2016-10" db="EMBL/GenBank/DDBJ databases">
        <authorList>
            <person name="Varghese N."/>
            <person name="Submissions S."/>
        </authorList>
    </citation>
    <scope>NUCLEOTIDE SEQUENCE [LARGE SCALE GENOMIC DNA]</scope>
    <source>
        <strain evidence="2">IBRC-M 10761</strain>
    </source>
</reference>
<keyword evidence="2" id="KW-1185">Reference proteome</keyword>
<dbReference type="InterPro" id="IPR023214">
    <property type="entry name" value="HAD_sf"/>
</dbReference>
<dbReference type="InterPro" id="IPR006439">
    <property type="entry name" value="HAD-SF_hydro_IA"/>
</dbReference>
<dbReference type="InterPro" id="IPR036412">
    <property type="entry name" value="HAD-like_sf"/>
</dbReference>
<dbReference type="EMBL" id="FNZH01000001">
    <property type="protein sequence ID" value="SEI74972.1"/>
    <property type="molecule type" value="Genomic_DNA"/>
</dbReference>
<gene>
    <name evidence="1" type="ORF">SAMN05192553_101100</name>
</gene>
<dbReference type="SFLD" id="SFLDG01129">
    <property type="entry name" value="C1.5:_HAD__Beta-PGM__Phosphata"/>
    <property type="match status" value="1"/>
</dbReference>
<organism evidence="1 2">
    <name type="scientific">Cyclobacterium xiamenense</name>
    <dbReference type="NCBI Taxonomy" id="1297121"/>
    <lineage>
        <taxon>Bacteria</taxon>
        <taxon>Pseudomonadati</taxon>
        <taxon>Bacteroidota</taxon>
        <taxon>Cytophagia</taxon>
        <taxon>Cytophagales</taxon>
        <taxon>Cyclobacteriaceae</taxon>
        <taxon>Cyclobacterium</taxon>
    </lineage>
</organism>
<dbReference type="RefSeq" id="WP_092168003.1">
    <property type="nucleotide sequence ID" value="NZ_FNZH01000001.1"/>
</dbReference>
<dbReference type="Gene3D" id="1.10.150.240">
    <property type="entry name" value="Putative phosphatase, domain 2"/>
    <property type="match status" value="1"/>
</dbReference>
<protein>
    <submittedName>
        <fullName evidence="1">Putative hydrolase of the HAD superfamily</fullName>
    </submittedName>
</protein>
<dbReference type="STRING" id="1416801.SAMN05192553_101100"/>
<dbReference type="Gene3D" id="3.40.50.1000">
    <property type="entry name" value="HAD superfamily/HAD-like"/>
    <property type="match status" value="1"/>
</dbReference>
<dbReference type="AlphaFoldDB" id="A0A1H6TGR9"/>
<accession>A0A1H6TGR9</accession>
<evidence type="ECO:0000313" key="1">
    <source>
        <dbReference type="EMBL" id="SEI74972.1"/>
    </source>
</evidence>
<dbReference type="PANTHER" id="PTHR43611">
    <property type="entry name" value="ALPHA-D-GLUCOSE 1-PHOSPHATE PHOSPHATASE"/>
    <property type="match status" value="1"/>
</dbReference>
<dbReference type="PANTHER" id="PTHR43611:SF3">
    <property type="entry name" value="FLAVIN MONONUCLEOTIDE HYDROLASE 1, CHLOROPLATIC"/>
    <property type="match status" value="1"/>
</dbReference>
<dbReference type="SUPFAM" id="SSF56784">
    <property type="entry name" value="HAD-like"/>
    <property type="match status" value="1"/>
</dbReference>
<sequence>MKNRPEIQHLIFDLGNVIYDIDYQRTFDKLYTRLPADKHPLVREFMVSPIHMDLETGKIDEPGFRNGVRDYFSADWEDTWIDEVWNSLLVDIPQERIALLLQLKQRYPLYLLSNTNSIHFKVVEQVFLQKLPENTWPQLFDHLFLSHEMGLRKPGEAIYQSVLQTMGAKPEACLFFDDLKENLLGAEKVGIQTHHIDHPKALIHFFQQHV</sequence>
<keyword evidence="1" id="KW-0378">Hydrolase</keyword>
<dbReference type="SFLD" id="SFLDS00003">
    <property type="entry name" value="Haloacid_Dehalogenase"/>
    <property type="match status" value="1"/>
</dbReference>
<dbReference type="InterPro" id="IPR023198">
    <property type="entry name" value="PGP-like_dom2"/>
</dbReference>
<dbReference type="PRINTS" id="PR00413">
    <property type="entry name" value="HADHALOGNASE"/>
</dbReference>
<dbReference type="Pfam" id="PF00702">
    <property type="entry name" value="Hydrolase"/>
    <property type="match status" value="1"/>
</dbReference>
<dbReference type="GO" id="GO:0016787">
    <property type="term" value="F:hydrolase activity"/>
    <property type="evidence" value="ECO:0007669"/>
    <property type="project" value="UniProtKB-KW"/>
</dbReference>
<name>A0A1H6TGR9_9BACT</name>
<dbReference type="CDD" id="cd02603">
    <property type="entry name" value="HAD_sEH-N_like"/>
    <property type="match status" value="1"/>
</dbReference>
<dbReference type="Proteomes" id="UP000199403">
    <property type="component" value="Unassembled WGS sequence"/>
</dbReference>
<proteinExistence type="predicted"/>
<dbReference type="OrthoDB" id="9797415at2"/>